<evidence type="ECO:0000313" key="2">
    <source>
        <dbReference type="Proteomes" id="UP000009096"/>
    </source>
</evidence>
<dbReference type="KEGG" id="fvr:FVEG_03073"/>
<dbReference type="VEuPathDB" id="FungiDB:FVEG_03073"/>
<dbReference type="GeneID" id="30061239"/>
<dbReference type="EMBL" id="CM000582">
    <property type="protein sequence ID" value="EWG40803.1"/>
    <property type="molecule type" value="Genomic_DNA"/>
</dbReference>
<accession>W7LN24</accession>
<dbReference type="EMBL" id="DS022244">
    <property type="protein sequence ID" value="EWG40803.1"/>
    <property type="molecule type" value="Genomic_DNA"/>
</dbReference>
<gene>
    <name evidence="1" type="ORF">FVEG_03073</name>
</gene>
<protein>
    <submittedName>
        <fullName evidence="1">Uncharacterized protein</fullName>
    </submittedName>
</protein>
<dbReference type="Proteomes" id="UP000009096">
    <property type="component" value="Chromosome 5"/>
</dbReference>
<name>W7LN24_GIBM7</name>
<reference evidence="1 2" key="1">
    <citation type="journal article" date="2010" name="Nature">
        <title>Comparative genomics reveals mobile pathogenicity chromosomes in Fusarium.</title>
        <authorList>
            <person name="Ma L.J."/>
            <person name="van der Does H.C."/>
            <person name="Borkovich K.A."/>
            <person name="Coleman J.J."/>
            <person name="Daboussi M.J."/>
            <person name="Di Pietro A."/>
            <person name="Dufresne M."/>
            <person name="Freitag M."/>
            <person name="Grabherr M."/>
            <person name="Henrissat B."/>
            <person name="Houterman P.M."/>
            <person name="Kang S."/>
            <person name="Shim W.B."/>
            <person name="Woloshuk C."/>
            <person name="Xie X."/>
            <person name="Xu J.R."/>
            <person name="Antoniw J."/>
            <person name="Baker S.E."/>
            <person name="Bluhm B.H."/>
            <person name="Breakspear A."/>
            <person name="Brown D.W."/>
            <person name="Butchko R.A."/>
            <person name="Chapman S."/>
            <person name="Coulson R."/>
            <person name="Coutinho P.M."/>
            <person name="Danchin E.G."/>
            <person name="Diener A."/>
            <person name="Gale L.R."/>
            <person name="Gardiner D.M."/>
            <person name="Goff S."/>
            <person name="Hammond-Kosack K.E."/>
            <person name="Hilburn K."/>
            <person name="Hua-Van A."/>
            <person name="Jonkers W."/>
            <person name="Kazan K."/>
            <person name="Kodira C.D."/>
            <person name="Koehrsen M."/>
            <person name="Kumar L."/>
            <person name="Lee Y.H."/>
            <person name="Li L."/>
            <person name="Manners J.M."/>
            <person name="Miranda-Saavedra D."/>
            <person name="Mukherjee M."/>
            <person name="Park G."/>
            <person name="Park J."/>
            <person name="Park S.Y."/>
            <person name="Proctor R.H."/>
            <person name="Regev A."/>
            <person name="Ruiz-Roldan M.C."/>
            <person name="Sain D."/>
            <person name="Sakthikumar S."/>
            <person name="Sykes S."/>
            <person name="Schwartz D.C."/>
            <person name="Turgeon B.G."/>
            <person name="Wapinski I."/>
            <person name="Yoder O."/>
            <person name="Young S."/>
            <person name="Zeng Q."/>
            <person name="Zhou S."/>
            <person name="Galagan J."/>
            <person name="Cuomo C.A."/>
            <person name="Kistler H.C."/>
            <person name="Rep M."/>
        </authorList>
    </citation>
    <scope>NUCLEOTIDE SEQUENCE [LARGE SCALE GENOMIC DNA]</scope>
    <source>
        <strain evidence="2">M3125 / FGSC 7600</strain>
    </source>
</reference>
<dbReference type="HOGENOM" id="CLU_3106503_0_0_1"/>
<sequence>MFPFWRWALKNNTKPLHIVHGRYHQPAATQSFPAARAPAERVLGITPSQTK</sequence>
<organism evidence="1 2">
    <name type="scientific">Gibberella moniliformis (strain M3125 / FGSC 7600)</name>
    <name type="common">Maize ear and stalk rot fungus</name>
    <name type="synonym">Fusarium verticillioides</name>
    <dbReference type="NCBI Taxonomy" id="334819"/>
    <lineage>
        <taxon>Eukaryota</taxon>
        <taxon>Fungi</taxon>
        <taxon>Dikarya</taxon>
        <taxon>Ascomycota</taxon>
        <taxon>Pezizomycotina</taxon>
        <taxon>Sordariomycetes</taxon>
        <taxon>Hypocreomycetidae</taxon>
        <taxon>Hypocreales</taxon>
        <taxon>Nectriaceae</taxon>
        <taxon>Fusarium</taxon>
        <taxon>Fusarium fujikuroi species complex</taxon>
    </lineage>
</organism>
<dbReference type="AlphaFoldDB" id="W7LN24"/>
<dbReference type="RefSeq" id="XP_018746994.1">
    <property type="nucleotide sequence ID" value="XM_018890645.1"/>
</dbReference>
<keyword evidence="2" id="KW-1185">Reference proteome</keyword>
<proteinExistence type="predicted"/>
<evidence type="ECO:0000313" key="1">
    <source>
        <dbReference type="EMBL" id="EWG40803.1"/>
    </source>
</evidence>